<dbReference type="RefSeq" id="WP_008583888.1">
    <property type="nucleotide sequence ID" value="NZ_CP007035.1"/>
</dbReference>
<dbReference type="EMBL" id="CP007035">
    <property type="protein sequence ID" value="AHF14345.1"/>
    <property type="molecule type" value="Genomic_DNA"/>
</dbReference>
<dbReference type="InterPro" id="IPR005151">
    <property type="entry name" value="Tail-specific_protease"/>
</dbReference>
<proteinExistence type="predicted"/>
<reference evidence="3 4" key="1">
    <citation type="submission" date="2013-12" db="EMBL/GenBank/DDBJ databases">
        <authorList>
            <consortium name="DOE Joint Genome Institute"/>
            <person name="Eisen J."/>
            <person name="Huntemann M."/>
            <person name="Han J."/>
            <person name="Chen A."/>
            <person name="Kyrpides N."/>
            <person name="Mavromatis K."/>
            <person name="Markowitz V."/>
            <person name="Palaniappan K."/>
            <person name="Ivanova N."/>
            <person name="Schaumberg A."/>
            <person name="Pati A."/>
            <person name="Liolios K."/>
            <person name="Nordberg H.P."/>
            <person name="Cantor M.N."/>
            <person name="Hua S.X."/>
            <person name="Woyke T."/>
        </authorList>
    </citation>
    <scope>NUCLEOTIDE SEQUENCE [LARGE SCALE GENOMIC DNA]</scope>
    <source>
        <strain evidence="4">DSM 19437</strain>
    </source>
</reference>
<evidence type="ECO:0000313" key="3">
    <source>
        <dbReference type="EMBL" id="AHF14345.1"/>
    </source>
</evidence>
<organism evidence="3 4">
    <name type="scientific">Niabella soli DSM 19437</name>
    <dbReference type="NCBI Taxonomy" id="929713"/>
    <lineage>
        <taxon>Bacteria</taxon>
        <taxon>Pseudomonadati</taxon>
        <taxon>Bacteroidota</taxon>
        <taxon>Chitinophagia</taxon>
        <taxon>Chitinophagales</taxon>
        <taxon>Chitinophagaceae</taxon>
        <taxon>Niabella</taxon>
    </lineage>
</organism>
<accession>W0EU52</accession>
<dbReference type="Gene3D" id="3.30.750.44">
    <property type="match status" value="1"/>
</dbReference>
<feature type="chain" id="PRO_5004788936" evidence="1">
    <location>
        <begin position="23"/>
        <end position="344"/>
    </location>
</feature>
<dbReference type="STRING" id="929713.NIASO_02395"/>
<dbReference type="GO" id="GO:0008236">
    <property type="term" value="F:serine-type peptidase activity"/>
    <property type="evidence" value="ECO:0007669"/>
    <property type="project" value="InterPro"/>
</dbReference>
<feature type="domain" description="Tail specific protease" evidence="2">
    <location>
        <begin position="115"/>
        <end position="307"/>
    </location>
</feature>
<dbReference type="OrthoDB" id="6397760at2"/>
<dbReference type="Pfam" id="PF03572">
    <property type="entry name" value="Peptidase_S41"/>
    <property type="match status" value="1"/>
</dbReference>
<evidence type="ECO:0000259" key="2">
    <source>
        <dbReference type="SMART" id="SM00245"/>
    </source>
</evidence>
<dbReference type="CDD" id="cd07563">
    <property type="entry name" value="Peptidase_S41_IRBP"/>
    <property type="match status" value="1"/>
</dbReference>
<dbReference type="KEGG" id="nso:NIASO_02395"/>
<dbReference type="HOGENOM" id="CLU_044498_0_0_10"/>
<keyword evidence="4" id="KW-1185">Reference proteome</keyword>
<dbReference type="Gene3D" id="3.90.226.10">
    <property type="entry name" value="2-enoyl-CoA Hydratase, Chain A, domain 1"/>
    <property type="match status" value="1"/>
</dbReference>
<sequence>MKPFIFLIAWFFSTLISFGQGAGLAGRDKDRVVDSLTKKLYDNYIFADVAQAAGQHLRKLQKTGSYKNVGNPQQLAALLTNELRGVAHDKHLNLWYSKEKAAAAPMDPAAAAAQEAAFMRHMQRMNLGFPKLDILEGNVGYFKIDGFGPVNKVGETCTGAMLFLANTDALILDLRGNQGGEPEMVQYLASYFFDTVPVHLNDLYYRNKNKTDAYWTIPVKGSRYLNKPIYLLTSSATFSAGEELAYDLQTQKRGTVVGATTGGGANDGVVMDLGDGFFVYMPEGRAINPITKTNWEGTGVQPDVAVPAETALAAAHKMALKAIIDKTPEKEKQFYTKALETIKK</sequence>
<dbReference type="PANTHER" id="PTHR11261">
    <property type="entry name" value="INTERPHOTORECEPTOR RETINOID-BINDING PROTEIN"/>
    <property type="match status" value="1"/>
</dbReference>
<dbReference type="eggNOG" id="COG0793">
    <property type="taxonomic scope" value="Bacteria"/>
</dbReference>
<feature type="signal peptide" evidence="1">
    <location>
        <begin position="1"/>
        <end position="22"/>
    </location>
</feature>
<dbReference type="Pfam" id="PF11918">
    <property type="entry name" value="Peptidase_S41_N"/>
    <property type="match status" value="1"/>
</dbReference>
<evidence type="ECO:0000256" key="1">
    <source>
        <dbReference type="SAM" id="SignalP"/>
    </source>
</evidence>
<dbReference type="SMART" id="SM00245">
    <property type="entry name" value="TSPc"/>
    <property type="match status" value="1"/>
</dbReference>
<dbReference type="SUPFAM" id="SSF52096">
    <property type="entry name" value="ClpP/crotonase"/>
    <property type="match status" value="1"/>
</dbReference>
<dbReference type="Proteomes" id="UP000003586">
    <property type="component" value="Chromosome"/>
</dbReference>
<keyword evidence="1" id="KW-0732">Signal</keyword>
<dbReference type="PANTHER" id="PTHR11261:SF3">
    <property type="entry name" value="RETINOL-BINDING PROTEIN 3"/>
    <property type="match status" value="1"/>
</dbReference>
<dbReference type="GO" id="GO:0006508">
    <property type="term" value="P:proteolysis"/>
    <property type="evidence" value="ECO:0007669"/>
    <property type="project" value="InterPro"/>
</dbReference>
<gene>
    <name evidence="3" type="ORF">NIASO_02395</name>
</gene>
<evidence type="ECO:0000313" key="4">
    <source>
        <dbReference type="Proteomes" id="UP000003586"/>
    </source>
</evidence>
<name>W0EU52_9BACT</name>
<dbReference type="AlphaFoldDB" id="W0EU52"/>
<protein>
    <submittedName>
        <fullName evidence="3">Peptidase S41</fullName>
    </submittedName>
</protein>
<dbReference type="InterPro" id="IPR029045">
    <property type="entry name" value="ClpP/crotonase-like_dom_sf"/>
</dbReference>